<gene>
    <name evidence="1" type="ORF">ENM70_00830</name>
</gene>
<reference evidence="1" key="1">
    <citation type="journal article" date="2020" name="mSystems">
        <title>Genome- and Community-Level Interaction Insights into Carbon Utilization and Element Cycling Functions of Hydrothermarchaeota in Hydrothermal Sediment.</title>
        <authorList>
            <person name="Zhou Z."/>
            <person name="Liu Y."/>
            <person name="Xu W."/>
            <person name="Pan J."/>
            <person name="Luo Z.H."/>
            <person name="Li M."/>
        </authorList>
    </citation>
    <scope>NUCLEOTIDE SEQUENCE [LARGE SCALE GENOMIC DNA]</scope>
    <source>
        <strain evidence="1">SpSt-1109</strain>
    </source>
</reference>
<proteinExistence type="predicted"/>
<protein>
    <submittedName>
        <fullName evidence="1">Uncharacterized protein</fullName>
    </submittedName>
</protein>
<evidence type="ECO:0000313" key="1">
    <source>
        <dbReference type="EMBL" id="HHP92163.1"/>
    </source>
</evidence>
<dbReference type="EMBL" id="DRYU01000021">
    <property type="protein sequence ID" value="HHP92163.1"/>
    <property type="molecule type" value="Genomic_DNA"/>
</dbReference>
<dbReference type="AlphaFoldDB" id="A0A7J3YTN3"/>
<organism evidence="1">
    <name type="scientific">Ignisphaera aggregans</name>
    <dbReference type="NCBI Taxonomy" id="334771"/>
    <lineage>
        <taxon>Archaea</taxon>
        <taxon>Thermoproteota</taxon>
        <taxon>Thermoprotei</taxon>
        <taxon>Desulfurococcales</taxon>
        <taxon>Desulfurococcaceae</taxon>
        <taxon>Ignisphaera</taxon>
    </lineage>
</organism>
<comment type="caution">
    <text evidence="1">The sequence shown here is derived from an EMBL/GenBank/DDBJ whole genome shotgun (WGS) entry which is preliminary data.</text>
</comment>
<accession>A0A7J3YTN3</accession>
<sequence>MSQDLASLKLLRVLEGSYRPRGDEMLRLAEIAQLNKLYLAYLRVIRGALRGRLAREEAKYRWFVKNAVE</sequence>
<name>A0A7J3YTN3_9CREN</name>